<dbReference type="InterPro" id="IPR010496">
    <property type="entry name" value="AL/BT2_dom"/>
</dbReference>
<dbReference type="EMBL" id="CP037452">
    <property type="protein sequence ID" value="QDV52649.1"/>
    <property type="molecule type" value="Genomic_DNA"/>
</dbReference>
<sequence>MIGKQDQNMFPCNHRFNFDFPERKYLMKSLHAFLLLMTSVCFLTSCSDSAPTEKQKEEALNEVPAIDLPEKTLESLFEVEDGFTLLSLKDFKEFQGKSKEPVQEPTWTEKNGVISCTGQPRGYLHSLESLGNCTVRLEYRFPESAEKNENPNTGFLFFITGENRIWPKCLEVQGKFEEMAHIKSNSKEITLEVTDNQAARESARRPIGEWNAIEVVCKDGALTSVLNGTPIASSKPSELKSGFFGIQSEGDAVEFRNIRVQKLTD</sequence>
<proteinExistence type="predicted"/>
<dbReference type="KEGG" id="gfm:Enr17x_47140"/>
<dbReference type="Gene3D" id="2.60.120.560">
    <property type="entry name" value="Exo-inulinase, domain 1"/>
    <property type="match status" value="1"/>
</dbReference>
<feature type="domain" description="3-keto-alpha-glucoside-1,2-lyase/3-keto-2-hydroxy-glucal hydratase" evidence="1">
    <location>
        <begin position="89"/>
        <end position="260"/>
    </location>
</feature>
<dbReference type="GO" id="GO:0016787">
    <property type="term" value="F:hydrolase activity"/>
    <property type="evidence" value="ECO:0007669"/>
    <property type="project" value="InterPro"/>
</dbReference>
<dbReference type="AlphaFoldDB" id="A0A518IHT5"/>
<accession>A0A518IHT5</accession>
<keyword evidence="3" id="KW-1185">Reference proteome</keyword>
<protein>
    <recommendedName>
        <fullName evidence="1">3-keto-alpha-glucoside-1,2-lyase/3-keto-2-hydroxy-glucal hydratase domain-containing protein</fullName>
    </recommendedName>
</protein>
<name>A0A518IHT5_9PLAN</name>
<organism evidence="2 3">
    <name type="scientific">Gimesia fumaroli</name>
    <dbReference type="NCBI Taxonomy" id="2527976"/>
    <lineage>
        <taxon>Bacteria</taxon>
        <taxon>Pseudomonadati</taxon>
        <taxon>Planctomycetota</taxon>
        <taxon>Planctomycetia</taxon>
        <taxon>Planctomycetales</taxon>
        <taxon>Planctomycetaceae</taxon>
        <taxon>Gimesia</taxon>
    </lineage>
</organism>
<evidence type="ECO:0000259" key="1">
    <source>
        <dbReference type="Pfam" id="PF06439"/>
    </source>
</evidence>
<reference evidence="2 3" key="1">
    <citation type="submission" date="2019-03" db="EMBL/GenBank/DDBJ databases">
        <title>Deep-cultivation of Planctomycetes and their phenomic and genomic characterization uncovers novel biology.</title>
        <authorList>
            <person name="Wiegand S."/>
            <person name="Jogler M."/>
            <person name="Boedeker C."/>
            <person name="Pinto D."/>
            <person name="Vollmers J."/>
            <person name="Rivas-Marin E."/>
            <person name="Kohn T."/>
            <person name="Peeters S.H."/>
            <person name="Heuer A."/>
            <person name="Rast P."/>
            <person name="Oberbeckmann S."/>
            <person name="Bunk B."/>
            <person name="Jeske O."/>
            <person name="Meyerdierks A."/>
            <person name="Storesund J.E."/>
            <person name="Kallscheuer N."/>
            <person name="Luecker S."/>
            <person name="Lage O.M."/>
            <person name="Pohl T."/>
            <person name="Merkel B.J."/>
            <person name="Hornburger P."/>
            <person name="Mueller R.-W."/>
            <person name="Bruemmer F."/>
            <person name="Labrenz M."/>
            <person name="Spormann A.M."/>
            <person name="Op den Camp H."/>
            <person name="Overmann J."/>
            <person name="Amann R."/>
            <person name="Jetten M.S.M."/>
            <person name="Mascher T."/>
            <person name="Medema M.H."/>
            <person name="Devos D.P."/>
            <person name="Kaster A.-K."/>
            <person name="Ovreas L."/>
            <person name="Rohde M."/>
            <person name="Galperin M.Y."/>
            <person name="Jogler C."/>
        </authorList>
    </citation>
    <scope>NUCLEOTIDE SEQUENCE [LARGE SCALE GENOMIC DNA]</scope>
    <source>
        <strain evidence="2 3">Enr17</strain>
    </source>
</reference>
<dbReference type="Pfam" id="PF06439">
    <property type="entry name" value="3keto-disac_hyd"/>
    <property type="match status" value="1"/>
</dbReference>
<gene>
    <name evidence="2" type="ORF">Enr17x_47140</name>
</gene>
<dbReference type="Proteomes" id="UP000318313">
    <property type="component" value="Chromosome"/>
</dbReference>
<dbReference type="OrthoDB" id="259356at2"/>
<evidence type="ECO:0000313" key="2">
    <source>
        <dbReference type="EMBL" id="QDV52649.1"/>
    </source>
</evidence>
<evidence type="ECO:0000313" key="3">
    <source>
        <dbReference type="Proteomes" id="UP000318313"/>
    </source>
</evidence>